<dbReference type="PANTHER" id="PTHR13504:SF38">
    <property type="entry name" value="FIDO DOMAIN-CONTAINING PROTEIN"/>
    <property type="match status" value="1"/>
</dbReference>
<reference evidence="6 7" key="1">
    <citation type="submission" date="2019-01" db="EMBL/GenBank/DDBJ databases">
        <title>Complete genome sequencing of Aequorivita sp. H23M31.</title>
        <authorList>
            <person name="Bae J.-W."/>
        </authorList>
    </citation>
    <scope>NUCLEOTIDE SEQUENCE [LARGE SCALE GENOMIC DNA]</scope>
    <source>
        <strain evidence="6 7">H23M31</strain>
    </source>
</reference>
<dbReference type="InterPro" id="IPR040198">
    <property type="entry name" value="Fido_containing"/>
</dbReference>
<dbReference type="InterPro" id="IPR026287">
    <property type="entry name" value="SoFic-like"/>
</dbReference>
<dbReference type="EMBL" id="CP034951">
    <property type="protein sequence ID" value="QAA82665.1"/>
    <property type="molecule type" value="Genomic_DNA"/>
</dbReference>
<feature type="domain" description="Fido" evidence="5">
    <location>
        <begin position="110"/>
        <end position="260"/>
    </location>
</feature>
<dbReference type="Proteomes" id="UP000285517">
    <property type="component" value="Chromosome"/>
</dbReference>
<sequence length="363" mass="41682">MKPYIPNPLPLENIEWAKLIDLMGKANRYIARYDGLLQSVINPDVLLAPLRTQEAVHSSKIEGTQASLRDVLQFEGEQKVADNKKSDIYEVINYRIALKEGREQMQSMPLTLNLIRKMHATLMRDVRGSSADPGNFRRIQNFIGPPGSTIDTARFVPPTVPDMTEALGNWEKYMHHEELDVNVQLAIVHAQFEIIHPFLDGNGRMGRILIPLFLYHKKIIHEPVFYLSDYLENHRSEYYDALKNITDSGSWTNWIRFFLQAIIVQAERNINKTRAIINLYEDVKKEIIESTRSQYAVHCLDTIFIQPIFSSNYFSKHSGIPKSSATRLLDILVKESVLEIAEAGSGRRPTIYAFKRLLTIVND</sequence>
<feature type="active site" evidence="2">
    <location>
        <position position="196"/>
    </location>
</feature>
<dbReference type="Pfam" id="PF13784">
    <property type="entry name" value="Fic_N"/>
    <property type="match status" value="1"/>
</dbReference>
<dbReference type="KEGG" id="aev:EI546_13475"/>
<evidence type="ECO:0000313" key="6">
    <source>
        <dbReference type="EMBL" id="QAA82665.1"/>
    </source>
</evidence>
<evidence type="ECO:0000256" key="3">
    <source>
        <dbReference type="PIRSR" id="PIRSR640198-2"/>
    </source>
</evidence>
<dbReference type="PIRSF" id="PIRSF038925">
    <property type="entry name" value="AMP-prot_trans"/>
    <property type="match status" value="1"/>
</dbReference>
<keyword evidence="7" id="KW-1185">Reference proteome</keyword>
<keyword evidence="1" id="KW-0067">ATP-binding</keyword>
<gene>
    <name evidence="6" type="ORF">EI546_13475</name>
</gene>
<dbReference type="InterPro" id="IPR036597">
    <property type="entry name" value="Fido-like_dom_sf"/>
</dbReference>
<feature type="binding site" evidence="1">
    <location>
        <position position="62"/>
    </location>
    <ligand>
        <name>ATP</name>
        <dbReference type="ChEBI" id="CHEBI:30616"/>
    </ligand>
</feature>
<dbReference type="InterPro" id="IPR003812">
    <property type="entry name" value="Fido"/>
</dbReference>
<feature type="binding site" evidence="1">
    <location>
        <begin position="201"/>
        <end position="207"/>
    </location>
    <ligand>
        <name>ATP</name>
        <dbReference type="ChEBI" id="CHEBI:30616"/>
    </ligand>
</feature>
<dbReference type="Pfam" id="PF02661">
    <property type="entry name" value="Fic"/>
    <property type="match status" value="1"/>
</dbReference>
<feature type="binding site" evidence="1">
    <location>
        <position position="238"/>
    </location>
    <ligand>
        <name>ATP</name>
        <dbReference type="ChEBI" id="CHEBI:30616"/>
    </ligand>
</feature>
<evidence type="ECO:0000256" key="4">
    <source>
        <dbReference type="PIRSR" id="PIRSR640198-3"/>
    </source>
</evidence>
<evidence type="ECO:0000256" key="1">
    <source>
        <dbReference type="PIRSR" id="PIRSR038925-1"/>
    </source>
</evidence>
<dbReference type="GO" id="GO:0005524">
    <property type="term" value="F:ATP binding"/>
    <property type="evidence" value="ECO:0007669"/>
    <property type="project" value="UniProtKB-KW"/>
</dbReference>
<evidence type="ECO:0000256" key="2">
    <source>
        <dbReference type="PIRSR" id="PIRSR640198-1"/>
    </source>
</evidence>
<evidence type="ECO:0000313" key="7">
    <source>
        <dbReference type="Proteomes" id="UP000285517"/>
    </source>
</evidence>
<dbReference type="PANTHER" id="PTHR13504">
    <property type="entry name" value="FIDO DOMAIN-CONTAINING PROTEIN DDB_G0283145"/>
    <property type="match status" value="1"/>
</dbReference>
<proteinExistence type="predicted"/>
<dbReference type="InterPro" id="IPR025758">
    <property type="entry name" value="Fic/DOC_N"/>
</dbReference>
<accession>A0A410G649</accession>
<dbReference type="OrthoDB" id="9814400at2"/>
<keyword evidence="1" id="KW-0547">Nucleotide-binding</keyword>
<dbReference type="RefSeq" id="WP_128251030.1">
    <property type="nucleotide sequence ID" value="NZ_CP034951.1"/>
</dbReference>
<feature type="binding site" evidence="3">
    <location>
        <begin position="200"/>
        <end position="207"/>
    </location>
    <ligand>
        <name>ATP</name>
        <dbReference type="ChEBI" id="CHEBI:30616"/>
    </ligand>
</feature>
<dbReference type="AlphaFoldDB" id="A0A410G649"/>
<feature type="site" description="Important for autoinhibition of adenylyltransferase activity" evidence="4">
    <location>
        <position position="62"/>
    </location>
</feature>
<feature type="binding site" evidence="3">
    <location>
        <begin position="238"/>
        <end position="239"/>
    </location>
    <ligand>
        <name>ATP</name>
        <dbReference type="ChEBI" id="CHEBI:30616"/>
    </ligand>
</feature>
<protein>
    <submittedName>
        <fullName evidence="6">Fic family protein</fullName>
    </submittedName>
</protein>
<evidence type="ECO:0000259" key="5">
    <source>
        <dbReference type="PROSITE" id="PS51459"/>
    </source>
</evidence>
<feature type="binding site" evidence="1">
    <location>
        <position position="196"/>
    </location>
    <ligand>
        <name>ATP</name>
        <dbReference type="ChEBI" id="CHEBI:30616"/>
    </ligand>
</feature>
<name>A0A410G649_9FLAO</name>
<dbReference type="PROSITE" id="PS51459">
    <property type="entry name" value="FIDO"/>
    <property type="match status" value="1"/>
</dbReference>
<dbReference type="SUPFAM" id="SSF140931">
    <property type="entry name" value="Fic-like"/>
    <property type="match status" value="1"/>
</dbReference>
<dbReference type="Gene3D" id="1.10.3290.10">
    <property type="entry name" value="Fido-like domain"/>
    <property type="match status" value="1"/>
</dbReference>
<organism evidence="6 7">
    <name type="scientific">Aequorivita ciconiae</name>
    <dbReference type="NCBI Taxonomy" id="2494375"/>
    <lineage>
        <taxon>Bacteria</taxon>
        <taxon>Pseudomonadati</taxon>
        <taxon>Bacteroidota</taxon>
        <taxon>Flavobacteriia</taxon>
        <taxon>Flavobacteriales</taxon>
        <taxon>Flavobacteriaceae</taxon>
        <taxon>Aequorivita</taxon>
    </lineage>
</organism>